<dbReference type="STRING" id="1817813.A2008_13570"/>
<dbReference type="Gene3D" id="1.25.40.10">
    <property type="entry name" value="Tetratricopeptide repeat domain"/>
    <property type="match status" value="4"/>
</dbReference>
<evidence type="ECO:0000313" key="3">
    <source>
        <dbReference type="EMBL" id="OGM05097.1"/>
    </source>
</evidence>
<evidence type="ECO:0000256" key="1">
    <source>
        <dbReference type="ARBA" id="ARBA00022737"/>
    </source>
</evidence>
<dbReference type="Proteomes" id="UP000178735">
    <property type="component" value="Unassembled WGS sequence"/>
</dbReference>
<sequence>MTLLPIINPRQVMAMLNNKNCGMNKKMKIETLETNVKIKMMISTKSMNRILGAPVFYRAAAFALALLAVLWAPAFAQSVTDIENDIMIYDYRSAAEKCRKLTASKPDLEAGLLLSKALHLSGDTAGAAANYSELISKFPGEPSIYAAAARYAAEQVKFDAAKKIYADAAKKFTKDPAAYQAGKAAADSLFASAFAYYDKMKLRSEEIELYKATALNLYAAAPNYFSRAVAYFTDNKMHDAAFAVVKETEIKEGRETPLLTDAKISVYESMIAAGADKDKNVEILDAIYEKYLLAKDIGEDKKNFTYTAYFNFLKNNRLLDKKIEKLKSGFAASADPQGDLLLINLLMQGSGSEAAREYISKFVAKNKDFASFISAARIYRHYGEHLRAMKMSLAAMACASGDADREALCFEMASNLSKFYFIDLRYLIFKNAAVELFEERCDDLAVNLLMISSSRRFMRSSYDAIRVALRQYLSRTAAIHYYMELIDGFKNSASRDRYLNELAVLYGEIGMDEQAYLAYDRLCLEMTGSVYFSGALKNIVKYQQRILPPDSAASRASAAIDARSDLSTVKGFAAARSALELLVSPEDGGLTEDKNAAYAYYKAVYDYLSKKRNAAADKKWIDSKMLSMLSKLYPDFGRRLEIIDGMLKNSPYDITLLNAKESCMISGMTYLNSTILKKALQNFYDQNYFVSNDLLNQYLQFLNKESKIEAKIEELKKAAAAGSLAPHKLKLLAACCFFISDFEQAEKWYDEFVKHAPSDSDSLMKLANLKRSFKKNVEAVALLERLIAVEPSNKNAYVTAGDIIALDKTRKWDEADRFFSKITAIDPENNDNYIELATIYWDYYKYDEGLAVLAERRRAAASEFIFGREIASLFELNGSIEVAIPEYISVICAPDDQASEKHYAADGEEEGGMSENGVGEHRRYEHYNYRYERPETADVIECRARLNTLYKKENYKKLIDAGFEKFIAQSPRNYKLYYEYSKLLIEFGLGGRAFEVIKKSYPAVMSGYQYVQMANLLERVKKTAEAKNLYYKAIEKDPGQHSSYSDALEFFARFAMNADYAKTLKARAEKFYEDPYYLQEYSKYMMDYKGMPDNENYREAAAAIEKLIAGNPRSVTYRNLLSDVKIKLEGMKSAIAYIEGVIKASEAETDKNKKFHIDDIVRLKETLARLLAKERRVDEALAIRRELIYDNPGESGFASTLADIATACDCEKKVSEFIASLDEKKVKPANRLFLSARYYERLNMFEAAAGCYKKLTALNPNDAAAVTDYFALCSKARRFDEAKKLTARYLQLAEASGGETERQAYEDCASLYVQSGDSKEAMVIFDRYLEKLLKNFKPDENSYVYYSYQYAGAINWLVKLLESHSHYGQAIGYLEKKLLHLNFNARHNGYLIDETSEKISALYEKNGETAKALELIAAIVQSDADSGTLGSVSESMLKRLVDLWKKTSNYASNIKQYTAMIEGAESNAALDEKQLEVVRFLLRIYRLEPNPRAFIALAKKYEPAGSNLNSAVDMAAAAPEFERDLIDLLLKRIRLAAKSNSTAASTVDDMIRLGVIMAKNKDNPLAEDFFGMALKYGRYNDNLKKIAESLLDKNIKTLACKYYNSFLNKCSERSYYLNAPEIALAMVSKECFREAASLASKLMKKHGDDIKVMLDCASVYRSVGDDRSAAEIYKKAALGAVKVDQVQQAVTELESLLEKEEYIKLVNEMIAAKHKNGFAPDYSFLYNIRASRIFPDALAGDASGFDEINKSFMAAAPSADVFIQYLNSVLEASALPFADGGETASAADIKNKAAAAYMKYCEYFAEKMLGMEDLASGDAAQALSFMVSRAPAAVSFKDFIAPLAAKLKPKTGVLSTYFIYETAFAQAAFESRETELLTFYKQNYPVETAGLLMIARQFTDAKDFKTAAVFAGAAAGLDPDDQTARLAQLETLCGEGSYARAETLAGAIDAAKLKPKRRADEYNDDGLYSYEHALNTLRFAGCLYELKRFDQAMSACSLVTAQCRRYFEYEDSYLFNNEYKSALELYFKAASTPEVRAKVKTELFNCIDEFITFEPRYGGGSFENKKTVRALAEILCSWSADVKLEELFSARSGGPAPAYLKILHLAKTGARIGPAATAAIAEHKSNFFVAELLASLADDIDDKALLEKIFSALAAADKNNAAKYREVYLRRYCSDSLNVNAGN</sequence>
<comment type="caution">
    <text evidence="3">The sequence shown here is derived from an EMBL/GenBank/DDBJ whole genome shotgun (WGS) entry which is preliminary data.</text>
</comment>
<dbReference type="SUPFAM" id="SSF48452">
    <property type="entry name" value="TPR-like"/>
    <property type="match status" value="3"/>
</dbReference>
<dbReference type="GO" id="GO:0000030">
    <property type="term" value="F:mannosyltransferase activity"/>
    <property type="evidence" value="ECO:0007669"/>
    <property type="project" value="TreeGrafter"/>
</dbReference>
<dbReference type="PANTHER" id="PTHR44227">
    <property type="match status" value="1"/>
</dbReference>
<dbReference type="GO" id="GO:0035269">
    <property type="term" value="P:protein O-linked glycosylation via mannose"/>
    <property type="evidence" value="ECO:0007669"/>
    <property type="project" value="TreeGrafter"/>
</dbReference>
<proteinExistence type="predicted"/>
<dbReference type="GO" id="GO:0030968">
    <property type="term" value="P:endoplasmic reticulum unfolded protein response"/>
    <property type="evidence" value="ECO:0007669"/>
    <property type="project" value="TreeGrafter"/>
</dbReference>
<dbReference type="PANTHER" id="PTHR44227:SF3">
    <property type="entry name" value="PROTEIN O-MANNOSYL-TRANSFERASE TMTC4"/>
    <property type="match status" value="1"/>
</dbReference>
<keyword evidence="1" id="KW-0677">Repeat</keyword>
<dbReference type="InterPro" id="IPR011990">
    <property type="entry name" value="TPR-like_helical_dom_sf"/>
</dbReference>
<evidence type="ECO:0000313" key="4">
    <source>
        <dbReference type="Proteomes" id="UP000178735"/>
    </source>
</evidence>
<dbReference type="SMART" id="SM00028">
    <property type="entry name" value="TPR"/>
    <property type="match status" value="7"/>
</dbReference>
<dbReference type="InterPro" id="IPR052346">
    <property type="entry name" value="O-mannosyl-transferase_TMTC"/>
</dbReference>
<keyword evidence="2" id="KW-0802">TPR repeat</keyword>
<name>A0A1F7WR80_9BACT</name>
<protein>
    <recommendedName>
        <fullName evidence="5">Tetratricopeptide repeat protein</fullName>
    </recommendedName>
</protein>
<evidence type="ECO:0000256" key="2">
    <source>
        <dbReference type="ARBA" id="ARBA00022803"/>
    </source>
</evidence>
<organism evidence="3 4">
    <name type="scientific">Candidatus Wallbacteria bacterium GWC2_49_35</name>
    <dbReference type="NCBI Taxonomy" id="1817813"/>
    <lineage>
        <taxon>Bacteria</taxon>
        <taxon>Candidatus Walliibacteriota</taxon>
    </lineage>
</organism>
<reference evidence="3 4" key="1">
    <citation type="journal article" date="2016" name="Nat. Commun.">
        <title>Thousands of microbial genomes shed light on interconnected biogeochemical processes in an aquifer system.</title>
        <authorList>
            <person name="Anantharaman K."/>
            <person name="Brown C.T."/>
            <person name="Hug L.A."/>
            <person name="Sharon I."/>
            <person name="Castelle C.J."/>
            <person name="Probst A.J."/>
            <person name="Thomas B.C."/>
            <person name="Singh A."/>
            <person name="Wilkins M.J."/>
            <person name="Karaoz U."/>
            <person name="Brodie E.L."/>
            <person name="Williams K.H."/>
            <person name="Hubbard S.S."/>
            <person name="Banfield J.F."/>
        </authorList>
    </citation>
    <scope>NUCLEOTIDE SEQUENCE [LARGE SCALE GENOMIC DNA]</scope>
</reference>
<dbReference type="InterPro" id="IPR019734">
    <property type="entry name" value="TPR_rpt"/>
</dbReference>
<gene>
    <name evidence="3" type="ORF">A2008_13570</name>
</gene>
<evidence type="ECO:0008006" key="5">
    <source>
        <dbReference type="Google" id="ProtNLM"/>
    </source>
</evidence>
<dbReference type="EMBL" id="MGFH01000127">
    <property type="protein sequence ID" value="OGM05097.1"/>
    <property type="molecule type" value="Genomic_DNA"/>
</dbReference>
<accession>A0A1F7WR80</accession>